<name>A0A8J6L2V6_TENMO</name>
<sequence length="1098" mass="120425">MGFLHDEGVTYGGRPYEEESAADESSHGFHPYYPRPPGDRRADISPGDVSYAVGKYGKAGFDPPALLSSTMQGLDDVEGSLYRDFRPRRGSSTVTGERGARPMGSLEPYQSSGEYASPGSSYYKSSMMSSTPNEQTEMTEERYSYDYEPSTTPEDDCPCSGGSSGAYKRFSSGESAGGSDPLGAGPRMGDFMKSIGDLESEELSRIMQDLSSFQGARRKLVYDASSLATAADVSSSLLGNSKRRPFKTIIIPRGIINPNENNIIEIPLNLDANSSLIVKAPNDENSSFSVEPYGGHMKDIPSYRLEAGGPLMSSARSQEPYYPFPDTMSSIRADNAYVPVVNPNVDVRPRSRADFSCQTQGWCSSGQQTIFQPPCVQSAGVQSNIPLDAHSPLCPICARASCKFYSTSGMNRSYSCRYPTPPPPSPSPPCPGQIDPCTIYNRPYSPTCYPVREPASFRLSSLPCSKSEIFSGIKKPNEQELLNKMLDDKIDKILKPLLLSLARISPDDESELNCSPCTQKYSTTYVEPKYSRERFCPRRSDPMETNFSDFGARAATSFEPSFSQRHSSADSDYEEFRREANRRRDMYSFNLESTRKNKSYPKYPSGFLSGNIVMNNADSFDESRRRKTVDRDLDGGFPMTPKNSFNCPPSASCQRRANVSFGEYDKEMEVNEKEKSQDLDSSFVTLDKSAAPNSSTPINMDGLKILAGAGLRGGTGGPSTLNQLEKKQPIPGPPPGFPFLNCNGAYISYGYVVTCPYSPSPEDSPTIGKPKFQSTATRPPVVAQPRAGYMKTIALLVPRKLQDLKNSSEYLKIVPRADLCLLDRFELPSRHPWLELPSRHSLVKTQDQQSTIDGSKFPKCRLRGGGLPSPISIIPQSPLFSNMAAGCQTTMPIMCYPPFSPQQHQSLVNASYQCYPVLMYASQSPFQSSLPYPCCSPPTIILALPHLPPTSFGENSWMSPGANATGISEGEVSPNQGVSFASPQTTNGSDQLSPELLERLASYQEQSVTQEPSVTQETVEDVTETTYLSLPPCASPRNVVKQGTQEDLGERTHTSLPKQASQRKVVKQGMLQDLDETTHTSSKRVSVHKEGFVPISNS</sequence>
<feature type="compositionally biased region" description="Polar residues" evidence="1">
    <location>
        <begin position="973"/>
        <end position="991"/>
    </location>
</feature>
<evidence type="ECO:0000313" key="3">
    <source>
        <dbReference type="Proteomes" id="UP000719412"/>
    </source>
</evidence>
<reference evidence="2" key="2">
    <citation type="submission" date="2021-08" db="EMBL/GenBank/DDBJ databases">
        <authorList>
            <person name="Eriksson T."/>
        </authorList>
    </citation>
    <scope>NUCLEOTIDE SEQUENCE</scope>
    <source>
        <strain evidence="2">Stoneville</strain>
        <tissue evidence="2">Whole head</tissue>
    </source>
</reference>
<feature type="region of interest" description="Disordered" evidence="1">
    <location>
        <begin position="955"/>
        <end position="991"/>
    </location>
</feature>
<evidence type="ECO:0000313" key="2">
    <source>
        <dbReference type="EMBL" id="KAH0809589.1"/>
    </source>
</evidence>
<accession>A0A8J6L2V6</accession>
<dbReference type="Proteomes" id="UP000719412">
    <property type="component" value="Unassembled WGS sequence"/>
</dbReference>
<organism evidence="2 3">
    <name type="scientific">Tenebrio molitor</name>
    <name type="common">Yellow mealworm beetle</name>
    <dbReference type="NCBI Taxonomy" id="7067"/>
    <lineage>
        <taxon>Eukaryota</taxon>
        <taxon>Metazoa</taxon>
        <taxon>Ecdysozoa</taxon>
        <taxon>Arthropoda</taxon>
        <taxon>Hexapoda</taxon>
        <taxon>Insecta</taxon>
        <taxon>Pterygota</taxon>
        <taxon>Neoptera</taxon>
        <taxon>Endopterygota</taxon>
        <taxon>Coleoptera</taxon>
        <taxon>Polyphaga</taxon>
        <taxon>Cucujiformia</taxon>
        <taxon>Tenebrionidae</taxon>
        <taxon>Tenebrio</taxon>
    </lineage>
</organism>
<feature type="region of interest" description="Disordered" evidence="1">
    <location>
        <begin position="84"/>
        <end position="163"/>
    </location>
</feature>
<keyword evidence="3" id="KW-1185">Reference proteome</keyword>
<comment type="caution">
    <text evidence="2">The sequence shown here is derived from an EMBL/GenBank/DDBJ whole genome shotgun (WGS) entry which is preliminary data.</text>
</comment>
<reference evidence="2" key="1">
    <citation type="journal article" date="2020" name="J Insects Food Feed">
        <title>The yellow mealworm (Tenebrio molitor) genome: a resource for the emerging insects as food and feed industry.</title>
        <authorList>
            <person name="Eriksson T."/>
            <person name="Andere A."/>
            <person name="Kelstrup H."/>
            <person name="Emery V."/>
            <person name="Picard C."/>
        </authorList>
    </citation>
    <scope>NUCLEOTIDE SEQUENCE</scope>
    <source>
        <strain evidence="2">Stoneville</strain>
        <tissue evidence="2">Whole head</tissue>
    </source>
</reference>
<dbReference type="AlphaFoldDB" id="A0A8J6L2V6"/>
<feature type="region of interest" description="Disordered" evidence="1">
    <location>
        <begin position="1"/>
        <end position="46"/>
    </location>
</feature>
<evidence type="ECO:0000256" key="1">
    <source>
        <dbReference type="SAM" id="MobiDB-lite"/>
    </source>
</evidence>
<dbReference type="EMBL" id="JABDTM020028034">
    <property type="protein sequence ID" value="KAH0809589.1"/>
    <property type="molecule type" value="Genomic_DNA"/>
</dbReference>
<feature type="compositionally biased region" description="Low complexity" evidence="1">
    <location>
        <begin position="120"/>
        <end position="130"/>
    </location>
</feature>
<gene>
    <name evidence="2" type="ORF">GEV33_013199</name>
</gene>
<feature type="region of interest" description="Disordered" evidence="1">
    <location>
        <begin position="1030"/>
        <end position="1098"/>
    </location>
</feature>
<protein>
    <submittedName>
        <fullName evidence="2">Uncharacterized protein</fullName>
    </submittedName>
</protein>
<proteinExistence type="predicted"/>